<dbReference type="InterPro" id="IPR001610">
    <property type="entry name" value="PAC"/>
</dbReference>
<evidence type="ECO:0000313" key="10">
    <source>
        <dbReference type="EMBL" id="SEB73827.1"/>
    </source>
</evidence>
<keyword evidence="3" id="KW-0597">Phosphoprotein</keyword>
<dbReference type="PROSITE" id="PS50112">
    <property type="entry name" value="PAS"/>
    <property type="match status" value="1"/>
</dbReference>
<dbReference type="InterPro" id="IPR004358">
    <property type="entry name" value="Sig_transdc_His_kin-like_C"/>
</dbReference>
<sequence>MNQYPNTIEYLEKHHQIFIEQTPTAIAMLDTNMVYLAASKQWIRDFKLEKETIIGRSHYDIFPEIGDDWKAKHQKCLQGAIDICDEAPFYRLDGTIQWIYWDVRPWYLADGRIGGLLMHTGDITERKEKELKEKQYNTILRDTSDIARIGTWEIDLIKDKVTWSNMVYEIHEAPLDYKPSIASGLTFFDDEESRNSILNALKEAQEIGTPINLTLHLRTLKDNYRWVKVIGKIERINGVSSKILGITQDITSSKNSEKLLNVAHAELEAIFNSNSIALITTDKDGVINRFNSGAEQILGYSAKEMIGIQKPEIYLFKNELKIFKKDMELQFNGGSNGADFNYRNEKIFNTRQWTFKRKDGTTFPGLKTLTAIQDEDGLNNGFVAVITDISKIKEVKDELRKKNDLLNLAEQLSLLGHWQWNIVDDVASWSDNLFALLDHEGEKFAINFDTYFSMVHDDDKEKVLKHFELAKKEKEFKNFTHRIVTFAGNIKTIKIIANVISNKKGETVEMVGTCQDVTESKMIEQSLINAKQELEAYTQKLSLQNQQLADFTHITSHNLRAPVANLNSLLEIYSYAENDEERTDIFNKFSSVIDHLSSTLNTLIEALKAKVGDANENIEKVYFEDVFKDTSQILSGAILKSNAVIDTDFSQLTHISYNKIYMESIFLNLIGNAIKYSAEDRAPHIEIKTEVKNEINIITFKDNGLGIDLKKHGSKLFGLNKVFHRHPDAKGVGLYLTKTQIEAMGGTISATSEVNVGTTFTIKFN</sequence>
<dbReference type="EC" id="2.7.13.3" evidence="2"/>
<feature type="domain" description="PAC" evidence="9">
    <location>
        <begin position="83"/>
        <end position="135"/>
    </location>
</feature>
<dbReference type="InterPro" id="IPR052162">
    <property type="entry name" value="Sensor_kinase/Photoreceptor"/>
</dbReference>
<feature type="coiled-coil region" evidence="6">
    <location>
        <begin position="520"/>
        <end position="547"/>
    </location>
</feature>
<dbReference type="SUPFAM" id="SSF47384">
    <property type="entry name" value="Homodimeric domain of signal transducing histidine kinase"/>
    <property type="match status" value="1"/>
</dbReference>
<dbReference type="Pfam" id="PF02518">
    <property type="entry name" value="HATPase_c"/>
    <property type="match status" value="1"/>
</dbReference>
<dbReference type="InterPro" id="IPR013655">
    <property type="entry name" value="PAS_fold_3"/>
</dbReference>
<evidence type="ECO:0000256" key="6">
    <source>
        <dbReference type="SAM" id="Coils"/>
    </source>
</evidence>
<comment type="catalytic activity">
    <reaction evidence="1">
        <text>ATP + protein L-histidine = ADP + protein N-phospho-L-histidine.</text>
        <dbReference type="EC" id="2.7.13.3"/>
    </reaction>
</comment>
<reference evidence="10 11" key="1">
    <citation type="submission" date="2016-10" db="EMBL/GenBank/DDBJ databases">
        <authorList>
            <person name="de Groot N.N."/>
        </authorList>
    </citation>
    <scope>NUCLEOTIDE SEQUENCE [LARGE SCALE GENOMIC DNA]</scope>
    <source>
        <strain evidence="10 11">MAR_2009_71</strain>
    </source>
</reference>
<dbReference type="SUPFAM" id="SSF55874">
    <property type="entry name" value="ATPase domain of HSP90 chaperone/DNA topoisomerase II/histidine kinase"/>
    <property type="match status" value="1"/>
</dbReference>
<dbReference type="Proteomes" id="UP000183038">
    <property type="component" value="Unassembled WGS sequence"/>
</dbReference>
<dbReference type="Gene3D" id="3.30.565.10">
    <property type="entry name" value="Histidine kinase-like ATPase, C-terminal domain"/>
    <property type="match status" value="1"/>
</dbReference>
<dbReference type="OrthoDB" id="5522855at2"/>
<dbReference type="Gene3D" id="2.10.70.100">
    <property type="match status" value="1"/>
</dbReference>
<evidence type="ECO:0000259" key="7">
    <source>
        <dbReference type="PROSITE" id="PS50109"/>
    </source>
</evidence>
<dbReference type="InterPro" id="IPR036097">
    <property type="entry name" value="HisK_dim/P_sf"/>
</dbReference>
<dbReference type="SMART" id="SM00091">
    <property type="entry name" value="PAS"/>
    <property type="match status" value="2"/>
</dbReference>
<feature type="domain" description="Histidine kinase" evidence="7">
    <location>
        <begin position="554"/>
        <end position="765"/>
    </location>
</feature>
<dbReference type="EMBL" id="FNTB01000001">
    <property type="protein sequence ID" value="SEB73827.1"/>
    <property type="molecule type" value="Genomic_DNA"/>
</dbReference>
<protein>
    <recommendedName>
        <fullName evidence="2">histidine kinase</fullName>
        <ecNumber evidence="2">2.7.13.3</ecNumber>
    </recommendedName>
</protein>
<dbReference type="SUPFAM" id="SSF55785">
    <property type="entry name" value="PYP-like sensor domain (PAS domain)"/>
    <property type="match status" value="4"/>
</dbReference>
<dbReference type="SMART" id="SM00086">
    <property type="entry name" value="PAC"/>
    <property type="match status" value="4"/>
</dbReference>
<feature type="domain" description="PAC" evidence="9">
    <location>
        <begin position="349"/>
        <end position="401"/>
    </location>
</feature>
<dbReference type="Pfam" id="PF08447">
    <property type="entry name" value="PAS_3"/>
    <property type="match status" value="1"/>
</dbReference>
<keyword evidence="4" id="KW-0808">Transferase</keyword>
<evidence type="ECO:0000259" key="8">
    <source>
        <dbReference type="PROSITE" id="PS50112"/>
    </source>
</evidence>
<dbReference type="PROSITE" id="PS50109">
    <property type="entry name" value="HIS_KIN"/>
    <property type="match status" value="1"/>
</dbReference>
<dbReference type="Gene3D" id="1.10.287.130">
    <property type="match status" value="1"/>
</dbReference>
<evidence type="ECO:0000256" key="4">
    <source>
        <dbReference type="ARBA" id="ARBA00022679"/>
    </source>
</evidence>
<evidence type="ECO:0000256" key="3">
    <source>
        <dbReference type="ARBA" id="ARBA00022553"/>
    </source>
</evidence>
<dbReference type="PANTHER" id="PTHR43304:SF1">
    <property type="entry name" value="PAC DOMAIN-CONTAINING PROTEIN"/>
    <property type="match status" value="1"/>
</dbReference>
<dbReference type="PROSITE" id="PS50113">
    <property type="entry name" value="PAC"/>
    <property type="match status" value="3"/>
</dbReference>
<gene>
    <name evidence="10" type="ORF">SAMN05192540_1415</name>
</gene>
<dbReference type="PANTHER" id="PTHR43304">
    <property type="entry name" value="PHYTOCHROME-LIKE PROTEIN CPH1"/>
    <property type="match status" value="1"/>
</dbReference>
<keyword evidence="6" id="KW-0175">Coiled coil</keyword>
<dbReference type="AlphaFoldDB" id="A0A1H4LTA9"/>
<dbReference type="GO" id="GO:0000155">
    <property type="term" value="F:phosphorelay sensor kinase activity"/>
    <property type="evidence" value="ECO:0007669"/>
    <property type="project" value="InterPro"/>
</dbReference>
<evidence type="ECO:0000313" key="11">
    <source>
        <dbReference type="Proteomes" id="UP000183038"/>
    </source>
</evidence>
<proteinExistence type="predicted"/>
<dbReference type="InterPro" id="IPR013656">
    <property type="entry name" value="PAS_4"/>
</dbReference>
<dbReference type="NCBIfam" id="TIGR00229">
    <property type="entry name" value="sensory_box"/>
    <property type="match status" value="3"/>
</dbReference>
<evidence type="ECO:0000256" key="5">
    <source>
        <dbReference type="ARBA" id="ARBA00022777"/>
    </source>
</evidence>
<evidence type="ECO:0000259" key="9">
    <source>
        <dbReference type="PROSITE" id="PS50113"/>
    </source>
</evidence>
<dbReference type="RefSeq" id="WP_074671295.1">
    <property type="nucleotide sequence ID" value="NZ_FNTB01000001.1"/>
</dbReference>
<dbReference type="InterPro" id="IPR036890">
    <property type="entry name" value="HATPase_C_sf"/>
</dbReference>
<accession>A0A1H4LTA9</accession>
<dbReference type="Pfam" id="PF08448">
    <property type="entry name" value="PAS_4"/>
    <property type="match status" value="1"/>
</dbReference>
<dbReference type="InterPro" id="IPR005467">
    <property type="entry name" value="His_kinase_dom"/>
</dbReference>
<evidence type="ECO:0000256" key="1">
    <source>
        <dbReference type="ARBA" id="ARBA00000085"/>
    </source>
</evidence>
<feature type="domain" description="PAC" evidence="9">
    <location>
        <begin position="477"/>
        <end position="529"/>
    </location>
</feature>
<dbReference type="InterPro" id="IPR003594">
    <property type="entry name" value="HATPase_dom"/>
</dbReference>
<dbReference type="InterPro" id="IPR035965">
    <property type="entry name" value="PAS-like_dom_sf"/>
</dbReference>
<dbReference type="Gene3D" id="3.30.450.20">
    <property type="entry name" value="PAS domain"/>
    <property type="match status" value="4"/>
</dbReference>
<keyword evidence="5" id="KW-0418">Kinase</keyword>
<dbReference type="CDD" id="cd00075">
    <property type="entry name" value="HATPase"/>
    <property type="match status" value="1"/>
</dbReference>
<name>A0A1H4LTA9_9FLAO</name>
<dbReference type="CDD" id="cd00130">
    <property type="entry name" value="PAS"/>
    <property type="match status" value="2"/>
</dbReference>
<dbReference type="SMART" id="SM00387">
    <property type="entry name" value="HATPase_c"/>
    <property type="match status" value="1"/>
</dbReference>
<dbReference type="InterPro" id="IPR000700">
    <property type="entry name" value="PAS-assoc_C"/>
</dbReference>
<dbReference type="Pfam" id="PF13426">
    <property type="entry name" value="PAS_9"/>
    <property type="match status" value="1"/>
</dbReference>
<dbReference type="PRINTS" id="PR00344">
    <property type="entry name" value="BCTRLSENSOR"/>
</dbReference>
<feature type="domain" description="PAS" evidence="8">
    <location>
        <begin position="263"/>
        <end position="307"/>
    </location>
</feature>
<organism evidence="10 11">
    <name type="scientific">Maribacter dokdonensis</name>
    <dbReference type="NCBI Taxonomy" id="320912"/>
    <lineage>
        <taxon>Bacteria</taxon>
        <taxon>Pseudomonadati</taxon>
        <taxon>Bacteroidota</taxon>
        <taxon>Flavobacteriia</taxon>
        <taxon>Flavobacteriales</taxon>
        <taxon>Flavobacteriaceae</taxon>
        <taxon>Maribacter</taxon>
    </lineage>
</organism>
<dbReference type="InterPro" id="IPR000014">
    <property type="entry name" value="PAS"/>
</dbReference>
<evidence type="ECO:0000256" key="2">
    <source>
        <dbReference type="ARBA" id="ARBA00012438"/>
    </source>
</evidence>